<protein>
    <submittedName>
        <fullName evidence="1">Uncharacterized protein</fullName>
    </submittedName>
</protein>
<evidence type="ECO:0000313" key="2">
    <source>
        <dbReference type="Proteomes" id="UP000629468"/>
    </source>
</evidence>
<accession>A0A8H7BVM9</accession>
<dbReference type="Proteomes" id="UP000629468">
    <property type="component" value="Unassembled WGS sequence"/>
</dbReference>
<comment type="caution">
    <text evidence="1">The sequence shown here is derived from an EMBL/GenBank/DDBJ whole genome shotgun (WGS) entry which is preliminary data.</text>
</comment>
<evidence type="ECO:0000313" key="1">
    <source>
        <dbReference type="EMBL" id="KAF7759854.1"/>
    </source>
</evidence>
<name>A0A8H7BVM9_AGABI</name>
<dbReference type="Pfam" id="PF14441">
    <property type="entry name" value="OTT_1508_deam"/>
    <property type="match status" value="1"/>
</dbReference>
<gene>
    <name evidence="1" type="ORF">Agabi119p4_11549</name>
</gene>
<dbReference type="EMBL" id="JABXXO010000016">
    <property type="protein sequence ID" value="KAF7759854.1"/>
    <property type="molecule type" value="Genomic_DNA"/>
</dbReference>
<sequence>MENLHHDQALLSEQLLLLQNLDLDYSDYRASDDEVEREVKLLNTIVLLLSTGLPGDHFAAALDKRQHLEIVLAKNGSPTSDDIADARELFSSLCSPGISKAGDLYPFVARRCRANMVKRIRKLRASIIDTGLYDDFYSRLGQDPLACVPLTASAIDKEFYVESGSIAEYYTGETLSVVLRGHLEGTLYATAVSGVPDLQGFMDIYVLASTLADSRFLVEWVCVKAAGYQKVQRFQRCVGKFCRYFRDVRSLVKGAKRLGGSIKYRWVTDESLGIQAGEEDVLIHAATPEEATHRASVLSSQQLEELKERKPALVEPWQRTVHTCLHAEIRIILHFGRPFMSDVEDCSQPIGLSKPSCLCCALWIAAHNLQGSIWWETRSRSYKPDPTWAFTARACPNVQELDLATFDEKVVSGVLQWLQLRYASGTDFRQELYQIVRRKIRR</sequence>
<proteinExistence type="predicted"/>
<reference evidence="1 2" key="1">
    <citation type="journal article" name="Sci. Rep.">
        <title>Telomere-to-telomere assembled and centromere annotated genomes of the two main subspecies of the button mushroom Agaricus bisporus reveal especially polymorphic chromosome ends.</title>
        <authorList>
            <person name="Sonnenberg A.S.M."/>
            <person name="Sedaghat-Telgerd N."/>
            <person name="Lavrijssen B."/>
            <person name="Ohm R.A."/>
            <person name="Hendrickx P.M."/>
            <person name="Scholtmeijer K."/>
            <person name="Baars J.J.P."/>
            <person name="van Peer A."/>
        </authorList>
    </citation>
    <scope>NUCLEOTIDE SEQUENCE [LARGE SCALE GENOMIC DNA]</scope>
    <source>
        <strain evidence="1 2">H119_p4</strain>
    </source>
</reference>
<dbReference type="AlphaFoldDB" id="A0A8H7BVM9"/>
<organism evidence="1 2">
    <name type="scientific">Agaricus bisporus var. burnettii</name>
    <dbReference type="NCBI Taxonomy" id="192524"/>
    <lineage>
        <taxon>Eukaryota</taxon>
        <taxon>Fungi</taxon>
        <taxon>Dikarya</taxon>
        <taxon>Basidiomycota</taxon>
        <taxon>Agaricomycotina</taxon>
        <taxon>Agaricomycetes</taxon>
        <taxon>Agaricomycetidae</taxon>
        <taxon>Agaricales</taxon>
        <taxon>Agaricineae</taxon>
        <taxon>Agaricaceae</taxon>
        <taxon>Agaricus</taxon>
    </lineage>
</organism>
<dbReference type="InterPro" id="IPR027796">
    <property type="entry name" value="OTT_1508_deam-like"/>
</dbReference>